<proteinExistence type="predicted"/>
<sequence length="102" mass="11641">MTDRSIKEQLAPMLHSAEQPVANELKERAWYVVEPLVTLDDAEREYIDRIHDFLRAGLLRDSAMNAPSIVRENGQRTLNQAVGYLQTLYLLCNQQVMIVAQG</sequence>
<reference evidence="1" key="1">
    <citation type="submission" date="2018-06" db="EMBL/GenBank/DDBJ databases">
        <authorList>
            <person name="Zhirakovskaya E."/>
        </authorList>
    </citation>
    <scope>NUCLEOTIDE SEQUENCE</scope>
</reference>
<dbReference type="EMBL" id="UOFK01000307">
    <property type="protein sequence ID" value="VAW82309.1"/>
    <property type="molecule type" value="Genomic_DNA"/>
</dbReference>
<dbReference type="AlphaFoldDB" id="A0A3B0Z7S2"/>
<gene>
    <name evidence="1" type="ORF">MNBD_GAMMA13-1333</name>
</gene>
<evidence type="ECO:0000313" key="1">
    <source>
        <dbReference type="EMBL" id="VAW82309.1"/>
    </source>
</evidence>
<protein>
    <submittedName>
        <fullName evidence="1">Uncharacterized protein</fullName>
    </submittedName>
</protein>
<organism evidence="1">
    <name type="scientific">hydrothermal vent metagenome</name>
    <dbReference type="NCBI Taxonomy" id="652676"/>
    <lineage>
        <taxon>unclassified sequences</taxon>
        <taxon>metagenomes</taxon>
        <taxon>ecological metagenomes</taxon>
    </lineage>
</organism>
<name>A0A3B0Z7S2_9ZZZZ</name>
<accession>A0A3B0Z7S2</accession>